<evidence type="ECO:0000313" key="1">
    <source>
        <dbReference type="EMBL" id="MFC7295969.1"/>
    </source>
</evidence>
<protein>
    <submittedName>
        <fullName evidence="1">Uncharacterized protein</fullName>
    </submittedName>
</protein>
<proteinExistence type="predicted"/>
<accession>A0ABW2IXZ6</accession>
<dbReference type="EMBL" id="JBHTBD010000006">
    <property type="protein sequence ID" value="MFC7295969.1"/>
    <property type="molecule type" value="Genomic_DNA"/>
</dbReference>
<evidence type="ECO:0000313" key="2">
    <source>
        <dbReference type="Proteomes" id="UP001596506"/>
    </source>
</evidence>
<reference evidence="2" key="1">
    <citation type="journal article" date="2019" name="Int. J. Syst. Evol. Microbiol.">
        <title>The Global Catalogue of Microorganisms (GCM) 10K type strain sequencing project: providing services to taxonomists for standard genome sequencing and annotation.</title>
        <authorList>
            <consortium name="The Broad Institute Genomics Platform"/>
            <consortium name="The Broad Institute Genome Sequencing Center for Infectious Disease"/>
            <person name="Wu L."/>
            <person name="Ma J."/>
        </authorList>
    </citation>
    <scope>NUCLEOTIDE SEQUENCE [LARGE SCALE GENOMIC DNA]</scope>
    <source>
        <strain evidence="2">CCUG 60559</strain>
    </source>
</reference>
<keyword evidence="2" id="KW-1185">Reference proteome</keyword>
<sequence>MKRRAVYRKLCTVYMQKNAYFLISFIRSPERTSLAQRQTSPPTNAPIWCTFYTYAFQAQASPLKTRAEPAYNRPPHLLTVASDQNWQAPCFESSTRFLALCPAEM</sequence>
<name>A0ABW2IXZ6_9GAMM</name>
<gene>
    <name evidence="1" type="ORF">ACFQQA_14675</name>
</gene>
<comment type="caution">
    <text evidence="1">The sequence shown here is derived from an EMBL/GenBank/DDBJ whole genome shotgun (WGS) entry which is preliminary data.</text>
</comment>
<organism evidence="1 2">
    <name type="scientific">Marinobacter aromaticivorans</name>
    <dbReference type="NCBI Taxonomy" id="1494078"/>
    <lineage>
        <taxon>Bacteria</taxon>
        <taxon>Pseudomonadati</taxon>
        <taxon>Pseudomonadota</taxon>
        <taxon>Gammaproteobacteria</taxon>
        <taxon>Pseudomonadales</taxon>
        <taxon>Marinobacteraceae</taxon>
        <taxon>Marinobacter</taxon>
    </lineage>
</organism>
<dbReference type="RefSeq" id="WP_157807832.1">
    <property type="nucleotide sequence ID" value="NZ_JBHTBD010000006.1"/>
</dbReference>
<dbReference type="Proteomes" id="UP001596506">
    <property type="component" value="Unassembled WGS sequence"/>
</dbReference>